<keyword evidence="4" id="KW-1185">Reference proteome</keyword>
<accession>A0ABQ5HUJ8</accession>
<organism evidence="3 4">
    <name type="scientific">Tanacetum coccineum</name>
    <dbReference type="NCBI Taxonomy" id="301880"/>
    <lineage>
        <taxon>Eukaryota</taxon>
        <taxon>Viridiplantae</taxon>
        <taxon>Streptophyta</taxon>
        <taxon>Embryophyta</taxon>
        <taxon>Tracheophyta</taxon>
        <taxon>Spermatophyta</taxon>
        <taxon>Magnoliopsida</taxon>
        <taxon>eudicotyledons</taxon>
        <taxon>Gunneridae</taxon>
        <taxon>Pentapetalae</taxon>
        <taxon>asterids</taxon>
        <taxon>campanulids</taxon>
        <taxon>Asterales</taxon>
        <taxon>Asteraceae</taxon>
        <taxon>Asteroideae</taxon>
        <taxon>Anthemideae</taxon>
        <taxon>Anthemidinae</taxon>
        <taxon>Tanacetum</taxon>
    </lineage>
</organism>
<evidence type="ECO:0000313" key="4">
    <source>
        <dbReference type="Proteomes" id="UP001151760"/>
    </source>
</evidence>
<dbReference type="EMBL" id="BQNB010020027">
    <property type="protein sequence ID" value="GJT91536.1"/>
    <property type="molecule type" value="Genomic_DNA"/>
</dbReference>
<dbReference type="PANTHER" id="PTHR33223:SF11">
    <property type="entry name" value="ELEMENT PROTEIN, PUTATIVE-RELATED"/>
    <property type="match status" value="1"/>
</dbReference>
<keyword evidence="3" id="KW-0695">RNA-directed DNA polymerase</keyword>
<evidence type="ECO:0000256" key="1">
    <source>
        <dbReference type="SAM" id="MobiDB-lite"/>
    </source>
</evidence>
<evidence type="ECO:0000259" key="2">
    <source>
        <dbReference type="Pfam" id="PF03732"/>
    </source>
</evidence>
<comment type="caution">
    <text evidence="3">The sequence shown here is derived from an EMBL/GenBank/DDBJ whole genome shotgun (WGS) entry which is preliminary data.</text>
</comment>
<evidence type="ECO:0000313" key="3">
    <source>
        <dbReference type="EMBL" id="GJT91536.1"/>
    </source>
</evidence>
<keyword evidence="3" id="KW-0548">Nucleotidyltransferase</keyword>
<dbReference type="InterPro" id="IPR005162">
    <property type="entry name" value="Retrotrans_gag_dom"/>
</dbReference>
<feature type="domain" description="Retrotransposon gag" evidence="2">
    <location>
        <begin position="38"/>
        <end position="129"/>
    </location>
</feature>
<dbReference type="Proteomes" id="UP001151760">
    <property type="component" value="Unassembled WGS sequence"/>
</dbReference>
<dbReference type="PANTHER" id="PTHR33223">
    <property type="entry name" value="CCHC-TYPE DOMAIN-CONTAINING PROTEIN"/>
    <property type="match status" value="1"/>
</dbReference>
<gene>
    <name evidence="3" type="ORF">Tco_1080381</name>
</gene>
<dbReference type="Pfam" id="PF03732">
    <property type="entry name" value="Retrotrans_gag"/>
    <property type="match status" value="1"/>
</dbReference>
<dbReference type="GO" id="GO:0003964">
    <property type="term" value="F:RNA-directed DNA polymerase activity"/>
    <property type="evidence" value="ECO:0007669"/>
    <property type="project" value="UniProtKB-KW"/>
</dbReference>
<protein>
    <submittedName>
        <fullName evidence="3">Reverse transcriptase domain-containing protein</fullName>
    </submittedName>
</protein>
<feature type="region of interest" description="Disordered" evidence="1">
    <location>
        <begin position="165"/>
        <end position="197"/>
    </location>
</feature>
<keyword evidence="3" id="KW-0808">Transferase</keyword>
<name>A0ABQ5HUJ8_9ASTR</name>
<feature type="compositionally biased region" description="Basic and acidic residues" evidence="1">
    <location>
        <begin position="168"/>
        <end position="180"/>
    </location>
</feature>
<sequence length="290" mass="33932">MPSYIGSYDGKGDPDNFLHLFEGAIRMKKWLMPVACHMFTYTLKDSARIWWNSQKTCSILNYKDLKAKFRPHFSQQHKFTKTHLVVHNIKQREGESTRAFITRYTDDTLQILGLHKEQRISGFVHGLRTRSLVEHLSTDLPSTYKGLMEKTYTWVEAREVATNGVSNDQREGFERSKKSSWDNSRGQKNKDILSPYRGPNHGLLLSLSKSPKEILATEKAERSFEPPPKMFKSKRSRDTSKYCHFHEDYRHDINDCKHLRTQIQEVVNSRQLSHLVKRIKKERTKSSDTT</sequence>
<proteinExistence type="predicted"/>
<reference evidence="3" key="1">
    <citation type="journal article" date="2022" name="Int. J. Mol. Sci.">
        <title>Draft Genome of Tanacetum Coccineum: Genomic Comparison of Closely Related Tanacetum-Family Plants.</title>
        <authorList>
            <person name="Yamashiro T."/>
            <person name="Shiraishi A."/>
            <person name="Nakayama K."/>
            <person name="Satake H."/>
        </authorList>
    </citation>
    <scope>NUCLEOTIDE SEQUENCE</scope>
</reference>
<reference evidence="3" key="2">
    <citation type="submission" date="2022-01" db="EMBL/GenBank/DDBJ databases">
        <authorList>
            <person name="Yamashiro T."/>
            <person name="Shiraishi A."/>
            <person name="Satake H."/>
            <person name="Nakayama K."/>
        </authorList>
    </citation>
    <scope>NUCLEOTIDE SEQUENCE</scope>
</reference>